<evidence type="ECO:0000313" key="2">
    <source>
        <dbReference type="EMBL" id="SDG28492.1"/>
    </source>
</evidence>
<comment type="similarity">
    <text evidence="1">Belongs to the polypeptide deformylase family.</text>
</comment>
<dbReference type="Proteomes" id="UP000198923">
    <property type="component" value="Unassembled WGS sequence"/>
</dbReference>
<dbReference type="Gene3D" id="3.90.45.10">
    <property type="entry name" value="Peptide deformylase"/>
    <property type="match status" value="1"/>
</dbReference>
<dbReference type="AlphaFoldDB" id="A0A1G7T031"/>
<dbReference type="PANTHER" id="PTHR10458">
    <property type="entry name" value="PEPTIDE DEFORMYLASE"/>
    <property type="match status" value="1"/>
</dbReference>
<protein>
    <submittedName>
        <fullName evidence="2">Polypeptide deformylase</fullName>
    </submittedName>
</protein>
<dbReference type="EMBL" id="FNCN01000003">
    <property type="protein sequence ID" value="SDG28492.1"/>
    <property type="molecule type" value="Genomic_DNA"/>
</dbReference>
<dbReference type="PANTHER" id="PTHR10458:SF22">
    <property type="entry name" value="PEPTIDE DEFORMYLASE"/>
    <property type="match status" value="1"/>
</dbReference>
<reference evidence="2 3" key="1">
    <citation type="submission" date="2016-10" db="EMBL/GenBank/DDBJ databases">
        <authorList>
            <person name="de Groot N.N."/>
        </authorList>
    </citation>
    <scope>NUCLEOTIDE SEQUENCE [LARGE SCALE GENOMIC DNA]</scope>
    <source>
        <strain evidence="2 3">CPCC 201354</strain>
    </source>
</reference>
<accession>A0A1G7T031</accession>
<evidence type="ECO:0000313" key="3">
    <source>
        <dbReference type="Proteomes" id="UP000198923"/>
    </source>
</evidence>
<dbReference type="STRING" id="504805.SAMN05421505_10337"/>
<dbReference type="InterPro" id="IPR036821">
    <property type="entry name" value="Peptide_deformylase_sf"/>
</dbReference>
<name>A0A1G7T031_9ACTN</name>
<gene>
    <name evidence="2" type="ORF">SAMN05421505_10337</name>
</gene>
<sequence length="77" mass="8586">MMLINPSIIDQSVEVDEQYEGCLSFFDVRGMVPRPVRIEVEHQDIDGTVLITSFEGAVARLVCHEMTISVGAYTVRA</sequence>
<dbReference type="SUPFAM" id="SSF56420">
    <property type="entry name" value="Peptide deformylase"/>
    <property type="match status" value="1"/>
</dbReference>
<dbReference type="GO" id="GO:0042586">
    <property type="term" value="F:peptide deformylase activity"/>
    <property type="evidence" value="ECO:0007669"/>
    <property type="project" value="InterPro"/>
</dbReference>
<keyword evidence="3" id="KW-1185">Reference proteome</keyword>
<dbReference type="InterPro" id="IPR023635">
    <property type="entry name" value="Peptide_deformylase"/>
</dbReference>
<dbReference type="Pfam" id="PF01327">
    <property type="entry name" value="Pep_deformylase"/>
    <property type="match status" value="1"/>
</dbReference>
<proteinExistence type="inferred from homology"/>
<evidence type="ECO:0000256" key="1">
    <source>
        <dbReference type="ARBA" id="ARBA00010759"/>
    </source>
</evidence>
<organism evidence="2 3">
    <name type="scientific">Sinosporangium album</name>
    <dbReference type="NCBI Taxonomy" id="504805"/>
    <lineage>
        <taxon>Bacteria</taxon>
        <taxon>Bacillati</taxon>
        <taxon>Actinomycetota</taxon>
        <taxon>Actinomycetes</taxon>
        <taxon>Streptosporangiales</taxon>
        <taxon>Streptosporangiaceae</taxon>
        <taxon>Sinosporangium</taxon>
    </lineage>
</organism>